<sequence length="76" mass="8253">MESTQQGLSHLPTLKTEVQTQAYGALTLATQGSGEVITTTALSFLFTIVFRTQPLRLYFHACGSSESLLQAQQAFS</sequence>
<dbReference type="InParanoid" id="G3HNS6"/>
<proteinExistence type="predicted"/>
<organism evidence="1 2">
    <name type="scientific">Cricetulus griseus</name>
    <name type="common">Chinese hamster</name>
    <name type="synonym">Cricetulus barabensis griseus</name>
    <dbReference type="NCBI Taxonomy" id="10029"/>
    <lineage>
        <taxon>Eukaryota</taxon>
        <taxon>Metazoa</taxon>
        <taxon>Chordata</taxon>
        <taxon>Craniata</taxon>
        <taxon>Vertebrata</taxon>
        <taxon>Euteleostomi</taxon>
        <taxon>Mammalia</taxon>
        <taxon>Eutheria</taxon>
        <taxon>Euarchontoglires</taxon>
        <taxon>Glires</taxon>
        <taxon>Rodentia</taxon>
        <taxon>Myomorpha</taxon>
        <taxon>Muroidea</taxon>
        <taxon>Cricetidae</taxon>
        <taxon>Cricetinae</taxon>
        <taxon>Cricetulus</taxon>
    </lineage>
</organism>
<evidence type="ECO:0000313" key="1">
    <source>
        <dbReference type="EMBL" id="EGW06437.1"/>
    </source>
</evidence>
<reference evidence="2" key="1">
    <citation type="journal article" date="2011" name="Nat. Biotechnol.">
        <title>The genomic sequence of the Chinese hamster ovary (CHO)-K1 cell line.</title>
        <authorList>
            <person name="Xu X."/>
            <person name="Nagarajan H."/>
            <person name="Lewis N.E."/>
            <person name="Pan S."/>
            <person name="Cai Z."/>
            <person name="Liu X."/>
            <person name="Chen W."/>
            <person name="Xie M."/>
            <person name="Wang W."/>
            <person name="Hammond S."/>
            <person name="Andersen M.R."/>
            <person name="Neff N."/>
            <person name="Passarelli B."/>
            <person name="Koh W."/>
            <person name="Fan H.C."/>
            <person name="Wang J."/>
            <person name="Gui Y."/>
            <person name="Lee K.H."/>
            <person name="Betenbaugh M.J."/>
            <person name="Quake S.R."/>
            <person name="Famili I."/>
            <person name="Palsson B.O."/>
            <person name="Wang J."/>
        </authorList>
    </citation>
    <scope>NUCLEOTIDE SEQUENCE [LARGE SCALE GENOMIC DNA]</scope>
    <source>
        <strain evidence="2">CHO K1 cell line</strain>
    </source>
</reference>
<evidence type="ECO:0000313" key="2">
    <source>
        <dbReference type="Proteomes" id="UP000001075"/>
    </source>
</evidence>
<name>G3HNS6_CRIGR</name>
<dbReference type="AlphaFoldDB" id="G3HNS6"/>
<accession>G3HNS6</accession>
<protein>
    <submittedName>
        <fullName evidence="1">Uncharacterized protein</fullName>
    </submittedName>
</protein>
<dbReference type="EMBL" id="JH000551">
    <property type="protein sequence ID" value="EGW06437.1"/>
    <property type="molecule type" value="Genomic_DNA"/>
</dbReference>
<dbReference type="Proteomes" id="UP000001075">
    <property type="component" value="Unassembled WGS sequence"/>
</dbReference>
<gene>
    <name evidence="1" type="ORF">I79_012420</name>
</gene>